<evidence type="ECO:0000313" key="2">
    <source>
        <dbReference type="EMBL" id="KAH1048011.1"/>
    </source>
</evidence>
<gene>
    <name evidence="2" type="ORF">J1N35_038795</name>
</gene>
<evidence type="ECO:0000313" key="3">
    <source>
        <dbReference type="Proteomes" id="UP000828251"/>
    </source>
</evidence>
<dbReference type="EMBL" id="JAIQCV010000011">
    <property type="protein sequence ID" value="KAH1048011.1"/>
    <property type="molecule type" value="Genomic_DNA"/>
</dbReference>
<comment type="caution">
    <text evidence="2">The sequence shown here is derived from an EMBL/GenBank/DDBJ whole genome shotgun (WGS) entry which is preliminary data.</text>
</comment>
<protein>
    <recommendedName>
        <fullName evidence="1">DUF4283 domain-containing protein</fullName>
    </recommendedName>
</protein>
<name>A0A9D3UMF4_9ROSI</name>
<dbReference type="InterPro" id="IPR025558">
    <property type="entry name" value="DUF4283"/>
</dbReference>
<reference evidence="2 3" key="1">
    <citation type="journal article" date="2021" name="Plant Biotechnol. J.">
        <title>Multi-omics assisted identification of the key and species-specific regulatory components of drought-tolerant mechanisms in Gossypium stocksii.</title>
        <authorList>
            <person name="Yu D."/>
            <person name="Ke L."/>
            <person name="Zhang D."/>
            <person name="Wu Y."/>
            <person name="Sun Y."/>
            <person name="Mei J."/>
            <person name="Sun J."/>
            <person name="Sun Y."/>
        </authorList>
    </citation>
    <scope>NUCLEOTIDE SEQUENCE [LARGE SCALE GENOMIC DNA]</scope>
    <source>
        <strain evidence="3">cv. E1</strain>
        <tissue evidence="2">Leaf</tissue>
    </source>
</reference>
<dbReference type="Pfam" id="PF14111">
    <property type="entry name" value="DUF4283"/>
    <property type="match status" value="1"/>
</dbReference>
<keyword evidence="3" id="KW-1185">Reference proteome</keyword>
<evidence type="ECO:0000259" key="1">
    <source>
        <dbReference type="Pfam" id="PF14111"/>
    </source>
</evidence>
<accession>A0A9D3UMF4</accession>
<dbReference type="PANTHER" id="PTHR31286:SF167">
    <property type="entry name" value="OS09G0268800 PROTEIN"/>
    <property type="match status" value="1"/>
</dbReference>
<dbReference type="InterPro" id="IPR040256">
    <property type="entry name" value="At4g02000-like"/>
</dbReference>
<dbReference type="AlphaFoldDB" id="A0A9D3UMF4"/>
<dbReference type="Proteomes" id="UP000828251">
    <property type="component" value="Unassembled WGS sequence"/>
</dbReference>
<feature type="domain" description="DUF4283" evidence="1">
    <location>
        <begin position="39"/>
        <end position="110"/>
    </location>
</feature>
<dbReference type="OrthoDB" id="990365at2759"/>
<proteinExistence type="predicted"/>
<organism evidence="2 3">
    <name type="scientific">Gossypium stocksii</name>
    <dbReference type="NCBI Taxonomy" id="47602"/>
    <lineage>
        <taxon>Eukaryota</taxon>
        <taxon>Viridiplantae</taxon>
        <taxon>Streptophyta</taxon>
        <taxon>Embryophyta</taxon>
        <taxon>Tracheophyta</taxon>
        <taxon>Spermatophyta</taxon>
        <taxon>Magnoliopsida</taxon>
        <taxon>eudicotyledons</taxon>
        <taxon>Gunneridae</taxon>
        <taxon>Pentapetalae</taxon>
        <taxon>rosids</taxon>
        <taxon>malvids</taxon>
        <taxon>Malvales</taxon>
        <taxon>Malvaceae</taxon>
        <taxon>Malvoideae</taxon>
        <taxon>Gossypium</taxon>
    </lineage>
</organism>
<dbReference type="PANTHER" id="PTHR31286">
    <property type="entry name" value="GLYCINE-RICH CELL WALL STRUCTURAL PROTEIN 1.8-LIKE"/>
    <property type="match status" value="1"/>
</dbReference>
<sequence length="294" mass="34164">MEESGGTEGFGDDEISLLAEELIHLSVKRPKVVPTDKLTLISSVWTKKSFNPESFKAQLKSMWKTKKKFKIQVASQNLFLIIFYSEEDLETVMKGRPWLFRKFVILFDRLRSPTERDQIRLTSSPFWIKICSCPPKFDKNDLIHAIDGTFGGILKSEIIGDMCKIRINLDVQKPLRRALKAESNLVGKESLKLKAYAKKLNSQRSYTCLMKQEYSGMKKFEDPNFKQGEKRDGRQVTACEERLKGASVEDEVKRCRYENWEGGRRDTRKDDDVQEEWRFTGFYGSPYAKDKNLE</sequence>